<dbReference type="AlphaFoldDB" id="A0AAN8B2H3"/>
<evidence type="ECO:0000259" key="2">
    <source>
        <dbReference type="PROSITE" id="PS50225"/>
    </source>
</evidence>
<dbReference type="GO" id="GO:0035556">
    <property type="term" value="P:intracellular signal transduction"/>
    <property type="evidence" value="ECO:0007669"/>
    <property type="project" value="InterPro"/>
</dbReference>
<dbReference type="InterPro" id="IPR001496">
    <property type="entry name" value="SOCS_box"/>
</dbReference>
<dbReference type="EMBL" id="JAULUE010002067">
    <property type="protein sequence ID" value="KAK5876947.1"/>
    <property type="molecule type" value="Genomic_DNA"/>
</dbReference>
<evidence type="ECO:0000313" key="4">
    <source>
        <dbReference type="Proteomes" id="UP001335648"/>
    </source>
</evidence>
<proteinExistence type="predicted"/>
<gene>
    <name evidence="3" type="ORF">CesoFtcFv8_026246</name>
</gene>
<dbReference type="SUPFAM" id="SSF158235">
    <property type="entry name" value="SOCS box-like"/>
    <property type="match status" value="1"/>
</dbReference>
<keyword evidence="4" id="KW-1185">Reference proteome</keyword>
<dbReference type="SMART" id="SM00969">
    <property type="entry name" value="SOCS_box"/>
    <property type="match status" value="1"/>
</dbReference>
<comment type="caution">
    <text evidence="3">The sequence shown here is derived from an EMBL/GenBank/DDBJ whole genome shotgun (WGS) entry which is preliminary data.</text>
</comment>
<dbReference type="PROSITE" id="PS50225">
    <property type="entry name" value="SOCS"/>
    <property type="match status" value="1"/>
</dbReference>
<dbReference type="InterPro" id="IPR036036">
    <property type="entry name" value="SOCS_box-like_dom_sf"/>
</dbReference>
<evidence type="ECO:0000256" key="1">
    <source>
        <dbReference type="ARBA" id="ARBA00004906"/>
    </source>
</evidence>
<reference evidence="3 4" key="1">
    <citation type="journal article" date="2023" name="Mol. Biol. Evol.">
        <title>Genomics of Secondarily Temperate Adaptation in the Only Non-Antarctic Icefish.</title>
        <authorList>
            <person name="Rivera-Colon A.G."/>
            <person name="Rayamajhi N."/>
            <person name="Minhas B.F."/>
            <person name="Madrigal G."/>
            <person name="Bilyk K.T."/>
            <person name="Yoon V."/>
            <person name="Hune M."/>
            <person name="Gregory S."/>
            <person name="Cheng C.H.C."/>
            <person name="Catchen J.M."/>
        </authorList>
    </citation>
    <scope>NUCLEOTIDE SEQUENCE [LARGE SCALE GENOMIC DNA]</scope>
    <source>
        <strain evidence="3">JC2023a</strain>
    </source>
</reference>
<comment type="pathway">
    <text evidence="1">Protein modification; protein ubiquitination.</text>
</comment>
<accession>A0AAN8B2H3</accession>
<name>A0AAN8B2H3_9TELE</name>
<organism evidence="3 4">
    <name type="scientific">Champsocephalus esox</name>
    <name type="common">pike icefish</name>
    <dbReference type="NCBI Taxonomy" id="159716"/>
    <lineage>
        <taxon>Eukaryota</taxon>
        <taxon>Metazoa</taxon>
        <taxon>Chordata</taxon>
        <taxon>Craniata</taxon>
        <taxon>Vertebrata</taxon>
        <taxon>Euteleostomi</taxon>
        <taxon>Actinopterygii</taxon>
        <taxon>Neopterygii</taxon>
        <taxon>Teleostei</taxon>
        <taxon>Neoteleostei</taxon>
        <taxon>Acanthomorphata</taxon>
        <taxon>Eupercaria</taxon>
        <taxon>Perciformes</taxon>
        <taxon>Notothenioidei</taxon>
        <taxon>Channichthyidae</taxon>
        <taxon>Champsocephalus</taxon>
    </lineage>
</organism>
<evidence type="ECO:0000313" key="3">
    <source>
        <dbReference type="EMBL" id="KAK5876947.1"/>
    </source>
</evidence>
<protein>
    <recommendedName>
        <fullName evidence="2">SOCS box domain-containing protein</fullName>
    </recommendedName>
</protein>
<feature type="domain" description="SOCS box" evidence="2">
    <location>
        <begin position="69"/>
        <end position="114"/>
    </location>
</feature>
<dbReference type="Proteomes" id="UP001335648">
    <property type="component" value="Unassembled WGS sequence"/>
</dbReference>
<sequence>MQPINEPTKQKHSINNFPDFCLFPFCEFVSVSWLADVGSFVRKLLDYIGQHLSCHQANLEKTPEWEEISEPTSLQHFSRLLIRGHMTPGMLNDPESAFHYPPRLKSYLTYRENDL</sequence>